<keyword evidence="4" id="KW-1185">Reference proteome</keyword>
<accession>A0A1Q8Q877</accession>
<protein>
    <recommendedName>
        <fullName evidence="2">Acyl-CoA reductase</fullName>
        <ecNumber evidence="2">1.2.1.50</ecNumber>
    </recommendedName>
</protein>
<sequence length="483" mass="54481">MKERAGYLPDIGVEEFEIKTLSFQGKEAAVEVEIPLLNREQMDKVIEKVKKASTETFKSFSVSDIVHIIDQAIARLLDRSSPHRQKAETILPIVTGYDAEIIRLGLTSYLKTFRKHELQRFLVEDLGNPFMLDDFQPRVKGGFSKAMGPELITHIWSGNVPALPLWSLISGLLVKAGNIGKVPSSEPLFSGWFAHLLVEIEPKLADCFAVVWWKGGDEERERSIFTQSDVVVGYGGNESLQSLQSRMPVTTRFLPFGHKISFGMVSQSSLDTRKAWQSVHRAALDVIRFDQQGCYSPHIFYVQDGGNVSPREFARFMAHELENFQTTYPRRGLSIEESVSLSTWRQKEEMNLFTHPHNEVLGNQTGDWTVVYEESDIHFAPSCLNRVIKVMPFNKIDDILPVIAPHRTFLQTAGIAANPEELFKWAEQLGKIGVTRITALGSMTSPEAGWHHDGRFNLLDLVTMVDIESSAKEASEQFAPYID</sequence>
<name>A0A1Q8Q877_9BACI</name>
<evidence type="ECO:0000313" key="3">
    <source>
        <dbReference type="EMBL" id="OLN23546.1"/>
    </source>
</evidence>
<dbReference type="GO" id="GO:0050062">
    <property type="term" value="F:long-chain-fatty-acyl-CoA reductase activity"/>
    <property type="evidence" value="ECO:0007669"/>
    <property type="project" value="UniProtKB-EC"/>
</dbReference>
<dbReference type="Proteomes" id="UP000185568">
    <property type="component" value="Unassembled WGS sequence"/>
</dbReference>
<dbReference type="OrthoDB" id="580775at2"/>
<dbReference type="EC" id="1.2.1.50" evidence="2"/>
<keyword evidence="1 2" id="KW-0521">NADP</keyword>
<dbReference type="CDD" id="cd07080">
    <property type="entry name" value="ALDH_Acyl-CoA-Red_LuxC"/>
    <property type="match status" value="1"/>
</dbReference>
<dbReference type="RefSeq" id="WP_075397379.1">
    <property type="nucleotide sequence ID" value="NZ_MSDU01000007.1"/>
</dbReference>
<gene>
    <name evidence="3" type="ORF">BTO30_03725</name>
</gene>
<reference evidence="3 4" key="1">
    <citation type="submission" date="2016-12" db="EMBL/GenBank/DDBJ databases">
        <title>Domibacillus antri genome sequencing.</title>
        <authorList>
            <person name="Verma A."/>
            <person name="Krishnamurthi S."/>
        </authorList>
    </citation>
    <scope>NUCLEOTIDE SEQUENCE [LARGE SCALE GENOMIC DNA]</scope>
    <source>
        <strain evidence="3 4">XD80</strain>
    </source>
</reference>
<evidence type="ECO:0000313" key="4">
    <source>
        <dbReference type="Proteomes" id="UP000185568"/>
    </source>
</evidence>
<dbReference type="GO" id="GO:0008218">
    <property type="term" value="P:bioluminescence"/>
    <property type="evidence" value="ECO:0007669"/>
    <property type="project" value="InterPro"/>
</dbReference>
<dbReference type="InterPro" id="IPR008670">
    <property type="entry name" value="CoA_reduct_LuxC"/>
</dbReference>
<keyword evidence="2" id="KW-0560">Oxidoreductase</keyword>
<evidence type="ECO:0000256" key="1">
    <source>
        <dbReference type="ARBA" id="ARBA00022857"/>
    </source>
</evidence>
<comment type="catalytic activity">
    <reaction evidence="2">
        <text>a long-chain fatty aldehyde + NADP(+) + CoA = a long-chain fatty acyl-CoA + NADPH + H(+)</text>
        <dbReference type="Rhea" id="RHEA:15437"/>
        <dbReference type="ChEBI" id="CHEBI:15378"/>
        <dbReference type="ChEBI" id="CHEBI:17176"/>
        <dbReference type="ChEBI" id="CHEBI:57287"/>
        <dbReference type="ChEBI" id="CHEBI:57783"/>
        <dbReference type="ChEBI" id="CHEBI:58349"/>
        <dbReference type="ChEBI" id="CHEBI:83139"/>
        <dbReference type="EC" id="1.2.1.50"/>
    </reaction>
</comment>
<dbReference type="AlphaFoldDB" id="A0A1Q8Q877"/>
<comment type="caution">
    <text evidence="3">The sequence shown here is derived from an EMBL/GenBank/DDBJ whole genome shotgun (WGS) entry which is preliminary data.</text>
</comment>
<organism evidence="3 4">
    <name type="scientific">Domibacillus antri</name>
    <dbReference type="NCBI Taxonomy" id="1714264"/>
    <lineage>
        <taxon>Bacteria</taxon>
        <taxon>Bacillati</taxon>
        <taxon>Bacillota</taxon>
        <taxon>Bacilli</taxon>
        <taxon>Bacillales</taxon>
        <taxon>Bacillaceae</taxon>
        <taxon>Domibacillus</taxon>
    </lineage>
</organism>
<comment type="similarity">
    <text evidence="2">Belongs to the LuxC family.</text>
</comment>
<dbReference type="STRING" id="1714264.BTO30_03725"/>
<proteinExistence type="inferred from homology"/>
<dbReference type="PIRSF" id="PIRSF009414">
    <property type="entry name" value="LuxC"/>
    <property type="match status" value="1"/>
</dbReference>
<dbReference type="Pfam" id="PF05893">
    <property type="entry name" value="LuxC"/>
    <property type="match status" value="1"/>
</dbReference>
<dbReference type="GO" id="GO:0003995">
    <property type="term" value="F:acyl-CoA dehydrogenase activity"/>
    <property type="evidence" value="ECO:0007669"/>
    <property type="project" value="InterPro"/>
</dbReference>
<evidence type="ECO:0000256" key="2">
    <source>
        <dbReference type="PIRNR" id="PIRNR009414"/>
    </source>
</evidence>
<dbReference type="EMBL" id="MSDU01000007">
    <property type="protein sequence ID" value="OLN23546.1"/>
    <property type="molecule type" value="Genomic_DNA"/>
</dbReference>